<accession>A0AA38CWB9</accession>
<dbReference type="GO" id="GO:0016139">
    <property type="term" value="P:glycoside catabolic process"/>
    <property type="evidence" value="ECO:0007669"/>
    <property type="project" value="TreeGrafter"/>
</dbReference>
<keyword evidence="14" id="KW-1185">Reference proteome</keyword>
<dbReference type="Gene3D" id="3.20.20.80">
    <property type="entry name" value="Glycosidases"/>
    <property type="match status" value="1"/>
</dbReference>
<dbReference type="InterPro" id="IPR001119">
    <property type="entry name" value="SLH_dom"/>
</dbReference>
<evidence type="ECO:0000256" key="6">
    <source>
        <dbReference type="ARBA" id="ARBA00022801"/>
    </source>
</evidence>
<feature type="compositionally biased region" description="Polar residues" evidence="10">
    <location>
        <begin position="601"/>
        <end position="610"/>
    </location>
</feature>
<dbReference type="Pfam" id="PF22633">
    <property type="entry name" value="F5_F8_type_C_2"/>
    <property type="match status" value="1"/>
</dbReference>
<evidence type="ECO:0000256" key="5">
    <source>
        <dbReference type="ARBA" id="ARBA00022729"/>
    </source>
</evidence>
<proteinExistence type="inferred from homology"/>
<dbReference type="InterPro" id="IPR000933">
    <property type="entry name" value="Glyco_hydro_29"/>
</dbReference>
<feature type="chain" id="PRO_5041448248" description="alpha-L-fucosidase" evidence="11">
    <location>
        <begin position="20"/>
        <end position="946"/>
    </location>
</feature>
<dbReference type="SUPFAM" id="SSF49785">
    <property type="entry name" value="Galactose-binding domain-like"/>
    <property type="match status" value="1"/>
</dbReference>
<reference evidence="13" key="2">
    <citation type="submission" date="2023-02" db="EMBL/GenBank/DDBJ databases">
        <authorList>
            <person name="Sun Q."/>
            <person name="Mori K."/>
        </authorList>
    </citation>
    <scope>NUCLEOTIDE SEQUENCE</scope>
    <source>
        <strain evidence="13">NBRC 112290</strain>
    </source>
</reference>
<reference evidence="13" key="1">
    <citation type="journal article" date="2014" name="Int. J. Syst. Evol. Microbiol.">
        <title>Complete genome sequence of Corynebacterium casei LMG S-19264T (=DSM 44701T), isolated from a smear-ripened cheese.</title>
        <authorList>
            <consortium name="US DOE Joint Genome Institute (JGI-PGF)"/>
            <person name="Walter F."/>
            <person name="Albersmeier A."/>
            <person name="Kalinowski J."/>
            <person name="Ruckert C."/>
        </authorList>
    </citation>
    <scope>NUCLEOTIDE SEQUENCE</scope>
    <source>
        <strain evidence="13">NBRC 112290</strain>
    </source>
</reference>
<dbReference type="InterPro" id="IPR006585">
    <property type="entry name" value="FTP1"/>
</dbReference>
<dbReference type="GO" id="GO:0006004">
    <property type="term" value="P:fucose metabolic process"/>
    <property type="evidence" value="ECO:0007669"/>
    <property type="project" value="InterPro"/>
</dbReference>
<protein>
    <recommendedName>
        <fullName evidence="3">alpha-L-fucosidase</fullName>
        <ecNumber evidence="3">3.2.1.51</ecNumber>
    </recommendedName>
</protein>
<dbReference type="SUPFAM" id="SSF51445">
    <property type="entry name" value="(Trans)glycosidases"/>
    <property type="match status" value="1"/>
</dbReference>
<comment type="caution">
    <text evidence="13">The sequence shown here is derived from an EMBL/GenBank/DDBJ whole genome shotgun (WGS) entry which is preliminary data.</text>
</comment>
<evidence type="ECO:0000256" key="4">
    <source>
        <dbReference type="ARBA" id="ARBA00022723"/>
    </source>
</evidence>
<keyword evidence="4" id="KW-0479">Metal-binding</keyword>
<dbReference type="InterPro" id="IPR057739">
    <property type="entry name" value="Glyco_hydro_29_N"/>
</dbReference>
<keyword evidence="9" id="KW-0326">Glycosidase</keyword>
<dbReference type="SMART" id="SM00812">
    <property type="entry name" value="Alpha_L_fucos"/>
    <property type="match status" value="1"/>
</dbReference>
<dbReference type="PANTHER" id="PTHR10030">
    <property type="entry name" value="ALPHA-L-FUCOSIDASE"/>
    <property type="match status" value="1"/>
</dbReference>
<dbReference type="InterPro" id="IPR031919">
    <property type="entry name" value="Fucosidase_C"/>
</dbReference>
<dbReference type="InterPro" id="IPR013780">
    <property type="entry name" value="Glyco_hydro_b"/>
</dbReference>
<dbReference type="InterPro" id="IPR008979">
    <property type="entry name" value="Galactose-bd-like_sf"/>
</dbReference>
<dbReference type="Pfam" id="PF00395">
    <property type="entry name" value="SLH"/>
    <property type="match status" value="1"/>
</dbReference>
<dbReference type="PANTHER" id="PTHR10030:SF37">
    <property type="entry name" value="ALPHA-L-FUCOSIDASE-RELATED"/>
    <property type="match status" value="1"/>
</dbReference>
<name>A0AA38CWB9_9MICO</name>
<dbReference type="Pfam" id="PF16757">
    <property type="entry name" value="Fucosidase_C"/>
    <property type="match status" value="1"/>
</dbReference>
<dbReference type="SMART" id="SM00607">
    <property type="entry name" value="FTP"/>
    <property type="match status" value="1"/>
</dbReference>
<evidence type="ECO:0000259" key="12">
    <source>
        <dbReference type="PROSITE" id="PS51272"/>
    </source>
</evidence>
<comment type="similarity">
    <text evidence="2">Belongs to the glycosyl hydrolase 29 family.</text>
</comment>
<comment type="function">
    <text evidence="1">Alpha-L-fucosidase is responsible for hydrolyzing the alpha-1,6-linked fucose joined to the reducing-end N-acetylglucosamine of the carbohydrate moieties of glycoproteins.</text>
</comment>
<evidence type="ECO:0000256" key="7">
    <source>
        <dbReference type="ARBA" id="ARBA00022837"/>
    </source>
</evidence>
<keyword evidence="6" id="KW-0378">Hydrolase</keyword>
<evidence type="ECO:0000256" key="8">
    <source>
        <dbReference type="ARBA" id="ARBA00023157"/>
    </source>
</evidence>
<evidence type="ECO:0000256" key="1">
    <source>
        <dbReference type="ARBA" id="ARBA00004071"/>
    </source>
</evidence>
<evidence type="ECO:0000313" key="14">
    <source>
        <dbReference type="Proteomes" id="UP001157161"/>
    </source>
</evidence>
<gene>
    <name evidence="13" type="ORF">GCM10025875_29440</name>
</gene>
<dbReference type="EMBL" id="BSUM01000001">
    <property type="protein sequence ID" value="GMA32952.1"/>
    <property type="molecule type" value="Genomic_DNA"/>
</dbReference>
<evidence type="ECO:0000256" key="2">
    <source>
        <dbReference type="ARBA" id="ARBA00007951"/>
    </source>
</evidence>
<dbReference type="EC" id="3.2.1.51" evidence="3"/>
<dbReference type="PRINTS" id="PR00741">
    <property type="entry name" value="GLHYDRLASE29"/>
</dbReference>
<dbReference type="InterPro" id="IPR016286">
    <property type="entry name" value="FUC_metazoa-typ"/>
</dbReference>
<dbReference type="Gene3D" id="2.60.40.1180">
    <property type="entry name" value="Golgi alpha-mannosidase II"/>
    <property type="match status" value="1"/>
</dbReference>
<evidence type="ECO:0000256" key="9">
    <source>
        <dbReference type="ARBA" id="ARBA00023295"/>
    </source>
</evidence>
<keyword evidence="5 11" id="KW-0732">Signal</keyword>
<dbReference type="InterPro" id="IPR017853">
    <property type="entry name" value="GH"/>
</dbReference>
<dbReference type="Proteomes" id="UP001157161">
    <property type="component" value="Unassembled WGS sequence"/>
</dbReference>
<evidence type="ECO:0000256" key="10">
    <source>
        <dbReference type="SAM" id="MobiDB-lite"/>
    </source>
</evidence>
<sequence length="946" mass="102002">MTAALITSALPLSLTTALAAAPPAAADTELPDYDASPASLNSHPLPEWFDDAKFGIFIHWGAYSVPAWAAGEDDHGGENYAEWYGKYMTNPESAFYRYHRDTYGEDYDYDQFLEDWDPAQFDPDAWVDTIADAGARYVVLTSKHHDGIALWDSPTGRDTVDRGPGRDLAGELMGAVREDGRLKAGFYYSLLEWWHAGAPNAEQRTNPYTGEQLPYTGIDLPAGSDYVADYMHPQIEDLIDSYDPDILWCDGEWDVDAATWDMGGVVADFYNQAKNRDVPKEVVVTDRCKIDQGRDDPEELDFQTPEYEVRSEIETSKWESSRGIGRSYGYNQRETDADYQTADEIVDSLVDIVSKNGNLLLNIGPRADGTIPEIQQERLAQVGEWLEVNGDAIYGTSYWQRAEEPASATDVRYTMGDDTLYATALDWPEDELTLGGDLPFTAATTVSLLGSDAQVPWSRAADGAIVLDTSGLEPSNDIAHSFAISTPGTDPLLRAELSESVEATAGTTASTTLRLANPSGDAVDDLELNLAAPPGWRIEQPRVEVPRIDRRSFVEVPISLTPLVGAGDGQLRVQVSGGTAQELVFPVSTTKLNLAEGRPARQSTTYTEPGSDNGAARAVDGSRTSGLASTADEDQGVAWWEVDLEDVTDLGEVRLFNREDCCTERLADLTVSVSSEPFPARPLTADELAADGVVTVPFEGRVDAAPSGSVVELPDGAQGKHVRVQLGAAGVPLNLMEVEVAPGLPSSAPFVDVGPDALFGQDIAWLVETGIATGWPLPDGTAEFRPLEPVARDAMAAFLFRLIGDDAYTAPTESPFADVAPGDQFYREITWLSAQGIATGWPGGAGEKPHFRPLDPIGRDAMAAFLHRAAGRPAVTPPAASPFTDVAPGVAYYDEIVWLTQNGVATGWVGNDGTSVFQPLAPIARDATAAFLRRFDGVVQGATATS</sequence>
<feature type="signal peptide" evidence="11">
    <location>
        <begin position="1"/>
        <end position="19"/>
    </location>
</feature>
<evidence type="ECO:0000313" key="13">
    <source>
        <dbReference type="EMBL" id="GMA32952.1"/>
    </source>
</evidence>
<evidence type="ECO:0000256" key="3">
    <source>
        <dbReference type="ARBA" id="ARBA00012662"/>
    </source>
</evidence>
<feature type="domain" description="SLH" evidence="12">
    <location>
        <begin position="816"/>
        <end position="878"/>
    </location>
</feature>
<feature type="region of interest" description="Disordered" evidence="10">
    <location>
        <begin position="597"/>
        <end position="632"/>
    </location>
</feature>
<dbReference type="Gene3D" id="2.60.120.260">
    <property type="entry name" value="Galactose-binding domain-like"/>
    <property type="match status" value="1"/>
</dbReference>
<dbReference type="GO" id="GO:0046872">
    <property type="term" value="F:metal ion binding"/>
    <property type="evidence" value="ECO:0007669"/>
    <property type="project" value="UniProtKB-KW"/>
</dbReference>
<keyword evidence="7" id="KW-0106">Calcium</keyword>
<dbReference type="AlphaFoldDB" id="A0AA38CWB9"/>
<feature type="domain" description="SLH" evidence="12">
    <location>
        <begin position="746"/>
        <end position="813"/>
    </location>
</feature>
<dbReference type="GO" id="GO:0005764">
    <property type="term" value="C:lysosome"/>
    <property type="evidence" value="ECO:0007669"/>
    <property type="project" value="TreeGrafter"/>
</dbReference>
<evidence type="ECO:0000256" key="11">
    <source>
        <dbReference type="SAM" id="SignalP"/>
    </source>
</evidence>
<dbReference type="Pfam" id="PF01120">
    <property type="entry name" value="Alpha_L_fucos"/>
    <property type="match status" value="1"/>
</dbReference>
<keyword evidence="8" id="KW-1015">Disulfide bond</keyword>
<dbReference type="PROSITE" id="PS51272">
    <property type="entry name" value="SLH"/>
    <property type="match status" value="3"/>
</dbReference>
<dbReference type="GO" id="GO:0004560">
    <property type="term" value="F:alpha-L-fucosidase activity"/>
    <property type="evidence" value="ECO:0007669"/>
    <property type="project" value="InterPro"/>
</dbReference>
<organism evidence="13 14">
    <name type="scientific">Litorihabitans aurantiacus</name>
    <dbReference type="NCBI Taxonomy" id="1930061"/>
    <lineage>
        <taxon>Bacteria</taxon>
        <taxon>Bacillati</taxon>
        <taxon>Actinomycetota</taxon>
        <taxon>Actinomycetes</taxon>
        <taxon>Micrococcales</taxon>
        <taxon>Beutenbergiaceae</taxon>
        <taxon>Litorihabitans</taxon>
    </lineage>
</organism>
<feature type="domain" description="SLH" evidence="12">
    <location>
        <begin position="879"/>
        <end position="946"/>
    </location>
</feature>